<dbReference type="SFLD" id="SFLDS00003">
    <property type="entry name" value="Haloacid_Dehalogenase"/>
    <property type="match status" value="1"/>
</dbReference>
<evidence type="ECO:0000256" key="4">
    <source>
        <dbReference type="ARBA" id="ARBA00022842"/>
    </source>
</evidence>
<proteinExistence type="inferred from homology"/>
<organism evidence="5 6">
    <name type="scientific">Aureimonas ureilytica</name>
    <dbReference type="NCBI Taxonomy" id="401562"/>
    <lineage>
        <taxon>Bacteria</taxon>
        <taxon>Pseudomonadati</taxon>
        <taxon>Pseudomonadota</taxon>
        <taxon>Alphaproteobacteria</taxon>
        <taxon>Hyphomicrobiales</taxon>
        <taxon>Aurantimonadaceae</taxon>
        <taxon>Aureimonas</taxon>
    </lineage>
</organism>
<dbReference type="GO" id="GO:0003824">
    <property type="term" value="F:catalytic activity"/>
    <property type="evidence" value="ECO:0007669"/>
    <property type="project" value="UniProtKB-ARBA"/>
</dbReference>
<protein>
    <recommendedName>
        <fullName evidence="7">Hydrolase</fullName>
    </recommendedName>
</protein>
<dbReference type="Proteomes" id="UP000078529">
    <property type="component" value="Unassembled WGS sequence"/>
</dbReference>
<comment type="similarity">
    <text evidence="2">Belongs to the HAD-like hydrolase superfamily. CbbY/CbbZ/Gph/YieH family.</text>
</comment>
<dbReference type="InterPro" id="IPR006439">
    <property type="entry name" value="HAD-SF_hydro_IA"/>
</dbReference>
<sequence>MDSACQPELVIFDCDGVLIDSEAIQCRIDAQELTKLGFPASPHDFARAFVGRTTRDMIEHVERSLGRALPDRFEADRDHLLEQAYRTELRAIEGVVEVLEVVGIPTCVASNAAMGHLRYVLESTRLLPHFEGRLFGVDLVPRPKPAPDLFLLAARTMNVAPARCLVIEDSETGVRAAVAAGMPVFGFHGGGHCYPGYEARLMDAGAMRVFSDMRELPALLRL</sequence>
<evidence type="ECO:0000313" key="6">
    <source>
        <dbReference type="Proteomes" id="UP000078529"/>
    </source>
</evidence>
<dbReference type="PANTHER" id="PTHR46193:SF10">
    <property type="entry name" value="6-PHOSPHOGLUCONATE PHOSPHATASE"/>
    <property type="match status" value="1"/>
</dbReference>
<dbReference type="NCBIfam" id="TIGR01509">
    <property type="entry name" value="HAD-SF-IA-v3"/>
    <property type="match status" value="1"/>
</dbReference>
<dbReference type="InterPro" id="IPR051600">
    <property type="entry name" value="Beta-PGM-like"/>
</dbReference>
<dbReference type="CDD" id="cd07526">
    <property type="entry name" value="HAD_BPGM_like"/>
    <property type="match status" value="1"/>
</dbReference>
<dbReference type="PANTHER" id="PTHR46193">
    <property type="entry name" value="6-PHOSPHOGLUCONATE PHOSPHATASE"/>
    <property type="match status" value="1"/>
</dbReference>
<evidence type="ECO:0000313" key="5">
    <source>
        <dbReference type="EMBL" id="KTR03196.1"/>
    </source>
</evidence>
<dbReference type="Gene3D" id="3.40.50.1000">
    <property type="entry name" value="HAD superfamily/HAD-like"/>
    <property type="match status" value="1"/>
</dbReference>
<keyword evidence="3" id="KW-0479">Metal-binding</keyword>
<dbReference type="InterPro" id="IPR036412">
    <property type="entry name" value="HAD-like_sf"/>
</dbReference>
<name>A0A175RHL5_9HYPH</name>
<dbReference type="EMBL" id="LDQA01000057">
    <property type="protein sequence ID" value="KTR03196.1"/>
    <property type="molecule type" value="Genomic_DNA"/>
</dbReference>
<evidence type="ECO:0008006" key="7">
    <source>
        <dbReference type="Google" id="ProtNLM"/>
    </source>
</evidence>
<evidence type="ECO:0000256" key="2">
    <source>
        <dbReference type="ARBA" id="ARBA00006171"/>
    </source>
</evidence>
<dbReference type="GO" id="GO:0046872">
    <property type="term" value="F:metal ion binding"/>
    <property type="evidence" value="ECO:0007669"/>
    <property type="project" value="UniProtKB-KW"/>
</dbReference>
<accession>A0A175RHL5</accession>
<dbReference type="AlphaFoldDB" id="A0A175RHL5"/>
<dbReference type="InterPro" id="IPR023198">
    <property type="entry name" value="PGP-like_dom2"/>
</dbReference>
<evidence type="ECO:0000256" key="1">
    <source>
        <dbReference type="ARBA" id="ARBA00001946"/>
    </source>
</evidence>
<dbReference type="Gene3D" id="1.10.150.240">
    <property type="entry name" value="Putative phosphatase, domain 2"/>
    <property type="match status" value="1"/>
</dbReference>
<dbReference type="SFLD" id="SFLDG01129">
    <property type="entry name" value="C1.5:_HAD__Beta-PGM__Phosphata"/>
    <property type="match status" value="1"/>
</dbReference>
<keyword evidence="6" id="KW-1185">Reference proteome</keyword>
<gene>
    <name evidence="5" type="ORF">NS365_19355</name>
</gene>
<dbReference type="PATRIC" id="fig|401562.4.peg.3819"/>
<comment type="caution">
    <text evidence="5">The sequence shown here is derived from an EMBL/GenBank/DDBJ whole genome shotgun (WGS) entry which is preliminary data.</text>
</comment>
<dbReference type="SUPFAM" id="SSF56784">
    <property type="entry name" value="HAD-like"/>
    <property type="match status" value="1"/>
</dbReference>
<keyword evidence="4" id="KW-0460">Magnesium</keyword>
<dbReference type="Pfam" id="PF00702">
    <property type="entry name" value="Hydrolase"/>
    <property type="match status" value="1"/>
</dbReference>
<reference evidence="5 6" key="1">
    <citation type="journal article" date="2016" name="Front. Microbiol.">
        <title>Genomic Resource of Rice Seed Associated Bacteria.</title>
        <authorList>
            <person name="Midha S."/>
            <person name="Bansal K."/>
            <person name="Sharma S."/>
            <person name="Kumar N."/>
            <person name="Patil P.P."/>
            <person name="Chaudhry V."/>
            <person name="Patil P.B."/>
        </authorList>
    </citation>
    <scope>NUCLEOTIDE SEQUENCE [LARGE SCALE GENOMIC DNA]</scope>
    <source>
        <strain evidence="5 6">NS365</strain>
    </source>
</reference>
<dbReference type="InterPro" id="IPR023214">
    <property type="entry name" value="HAD_sf"/>
</dbReference>
<evidence type="ECO:0000256" key="3">
    <source>
        <dbReference type="ARBA" id="ARBA00022723"/>
    </source>
</evidence>
<comment type="cofactor">
    <cofactor evidence="1">
        <name>Mg(2+)</name>
        <dbReference type="ChEBI" id="CHEBI:18420"/>
    </cofactor>
</comment>